<evidence type="ECO:0000313" key="2">
    <source>
        <dbReference type="EMBL" id="WUP71787.1"/>
    </source>
</evidence>
<evidence type="ECO:0000313" key="3">
    <source>
        <dbReference type="Proteomes" id="UP001432011"/>
    </source>
</evidence>
<dbReference type="InterPro" id="IPR000182">
    <property type="entry name" value="GNAT_dom"/>
</dbReference>
<dbReference type="Pfam" id="PF13508">
    <property type="entry name" value="Acetyltransf_7"/>
    <property type="match status" value="1"/>
</dbReference>
<dbReference type="InterPro" id="IPR016181">
    <property type="entry name" value="Acyl_CoA_acyltransferase"/>
</dbReference>
<dbReference type="PROSITE" id="PS51186">
    <property type="entry name" value="GNAT"/>
    <property type="match status" value="1"/>
</dbReference>
<sequence>MTEERRTMTGPHGVPVCSYREGVRDGSPWAYAIEDIGPGAADAIMSRMTGWAVSAPVELGQALLDRGARLVRHMHVMRCDLPVAEPVGGTAPDGFLLVPCDRPPAEILPAWFAAYPPGHPDHQPRDPEKALEEELVPLLSGEEIGPLLACSVLAVREDSAGKGEVVGGVFAHDSDRGPWIADVFRHPDRSPRGLGALMLSATLARAGADGLSGLGLVVTEGNPARHLYKRLGFQVTDTTMTVAI</sequence>
<evidence type="ECO:0000259" key="1">
    <source>
        <dbReference type="PROSITE" id="PS51186"/>
    </source>
</evidence>
<name>A0ABZ1SH48_9ACTN</name>
<dbReference type="Gene3D" id="3.40.630.30">
    <property type="match status" value="1"/>
</dbReference>
<proteinExistence type="predicted"/>
<gene>
    <name evidence="2" type="ORF">OG913_20285</name>
</gene>
<dbReference type="EMBL" id="CP108085">
    <property type="protein sequence ID" value="WUP71787.1"/>
    <property type="molecule type" value="Genomic_DNA"/>
</dbReference>
<feature type="domain" description="N-acetyltransferase" evidence="1">
    <location>
        <begin position="96"/>
        <end position="244"/>
    </location>
</feature>
<dbReference type="CDD" id="cd04301">
    <property type="entry name" value="NAT_SF"/>
    <property type="match status" value="1"/>
</dbReference>
<keyword evidence="3" id="KW-1185">Reference proteome</keyword>
<organism evidence="2 3">
    <name type="scientific">Microbispora hainanensis</name>
    <dbReference type="NCBI Taxonomy" id="568844"/>
    <lineage>
        <taxon>Bacteria</taxon>
        <taxon>Bacillati</taxon>
        <taxon>Actinomycetota</taxon>
        <taxon>Actinomycetes</taxon>
        <taxon>Streptosporangiales</taxon>
        <taxon>Streptosporangiaceae</taxon>
        <taxon>Microbispora</taxon>
    </lineage>
</organism>
<accession>A0ABZ1SH48</accession>
<reference evidence="2" key="1">
    <citation type="submission" date="2022-10" db="EMBL/GenBank/DDBJ databases">
        <title>The complete genomes of actinobacterial strains from the NBC collection.</title>
        <authorList>
            <person name="Joergensen T.S."/>
            <person name="Alvarez Arevalo M."/>
            <person name="Sterndorff E.B."/>
            <person name="Faurdal D."/>
            <person name="Vuksanovic O."/>
            <person name="Mourched A.-S."/>
            <person name="Charusanti P."/>
            <person name="Shaw S."/>
            <person name="Blin K."/>
            <person name="Weber T."/>
        </authorList>
    </citation>
    <scope>NUCLEOTIDE SEQUENCE</scope>
    <source>
        <strain evidence="2">NBC_00254</strain>
    </source>
</reference>
<dbReference type="SUPFAM" id="SSF55729">
    <property type="entry name" value="Acyl-CoA N-acyltransferases (Nat)"/>
    <property type="match status" value="1"/>
</dbReference>
<dbReference type="RefSeq" id="WP_328708219.1">
    <property type="nucleotide sequence ID" value="NZ_CP108085.1"/>
</dbReference>
<protein>
    <submittedName>
        <fullName evidence="2">GNAT family N-acetyltransferase</fullName>
    </submittedName>
</protein>
<dbReference type="Proteomes" id="UP001432011">
    <property type="component" value="Chromosome"/>
</dbReference>